<reference evidence="12 13" key="1">
    <citation type="journal article" date="2023" name="Sci. Data">
        <title>Genome assembly of the Korean intertidal mud-creeper Batillaria attramentaria.</title>
        <authorList>
            <person name="Patra A.K."/>
            <person name="Ho P.T."/>
            <person name="Jun S."/>
            <person name="Lee S.J."/>
            <person name="Kim Y."/>
            <person name="Won Y.J."/>
        </authorList>
    </citation>
    <scope>NUCLEOTIDE SEQUENCE [LARGE SCALE GENOMIC DNA]</scope>
    <source>
        <strain evidence="12">Wonlab-2016</strain>
    </source>
</reference>
<keyword evidence="9 11" id="KW-0739">Sodium transport</keyword>
<dbReference type="AlphaFoldDB" id="A0ABD0L6Y0"/>
<evidence type="ECO:0000256" key="9">
    <source>
        <dbReference type="ARBA" id="ARBA00023201"/>
    </source>
</evidence>
<accession>A0ABD0L6Y0</accession>
<organism evidence="12 13">
    <name type="scientific">Batillaria attramentaria</name>
    <dbReference type="NCBI Taxonomy" id="370345"/>
    <lineage>
        <taxon>Eukaryota</taxon>
        <taxon>Metazoa</taxon>
        <taxon>Spiralia</taxon>
        <taxon>Lophotrochozoa</taxon>
        <taxon>Mollusca</taxon>
        <taxon>Gastropoda</taxon>
        <taxon>Caenogastropoda</taxon>
        <taxon>Sorbeoconcha</taxon>
        <taxon>Cerithioidea</taxon>
        <taxon>Batillariidae</taxon>
        <taxon>Batillaria</taxon>
    </lineage>
</organism>
<evidence type="ECO:0000256" key="1">
    <source>
        <dbReference type="ARBA" id="ARBA00004141"/>
    </source>
</evidence>
<dbReference type="GO" id="GO:0016020">
    <property type="term" value="C:membrane"/>
    <property type="evidence" value="ECO:0007669"/>
    <property type="project" value="UniProtKB-SubCell"/>
</dbReference>
<keyword evidence="5" id="KW-1133">Transmembrane helix</keyword>
<evidence type="ECO:0000256" key="4">
    <source>
        <dbReference type="ARBA" id="ARBA00022692"/>
    </source>
</evidence>
<keyword evidence="8" id="KW-0472">Membrane</keyword>
<keyword evidence="13" id="KW-1185">Reference proteome</keyword>
<dbReference type="PANTHER" id="PTHR11690:SF248">
    <property type="entry name" value="PICKPOCKET 17, ISOFORM A"/>
    <property type="match status" value="1"/>
</dbReference>
<protein>
    <submittedName>
        <fullName evidence="12">Uncharacterized protein</fullName>
    </submittedName>
</protein>
<dbReference type="InterPro" id="IPR001873">
    <property type="entry name" value="ENaC"/>
</dbReference>
<evidence type="ECO:0000256" key="6">
    <source>
        <dbReference type="ARBA" id="ARBA00023053"/>
    </source>
</evidence>
<keyword evidence="3 11" id="KW-0894">Sodium channel</keyword>
<keyword evidence="7 11" id="KW-0406">Ion transport</keyword>
<gene>
    <name evidence="12" type="ORF">BaRGS_00013673</name>
</gene>
<keyword evidence="4 11" id="KW-0812">Transmembrane</keyword>
<evidence type="ECO:0000256" key="10">
    <source>
        <dbReference type="ARBA" id="ARBA00023303"/>
    </source>
</evidence>
<keyword evidence="2 11" id="KW-0813">Transport</keyword>
<dbReference type="PRINTS" id="PR01078">
    <property type="entry name" value="AMINACHANNEL"/>
</dbReference>
<dbReference type="Pfam" id="PF00858">
    <property type="entry name" value="ASC"/>
    <property type="match status" value="2"/>
</dbReference>
<keyword evidence="10 11" id="KW-0407">Ion channel</keyword>
<evidence type="ECO:0000256" key="8">
    <source>
        <dbReference type="ARBA" id="ARBA00023136"/>
    </source>
</evidence>
<evidence type="ECO:0000313" key="12">
    <source>
        <dbReference type="EMBL" id="KAK7495033.1"/>
    </source>
</evidence>
<evidence type="ECO:0000256" key="2">
    <source>
        <dbReference type="ARBA" id="ARBA00022448"/>
    </source>
</evidence>
<dbReference type="Gene3D" id="2.60.470.10">
    <property type="entry name" value="Acid-sensing ion channels like domains"/>
    <property type="match status" value="1"/>
</dbReference>
<evidence type="ECO:0000256" key="3">
    <source>
        <dbReference type="ARBA" id="ARBA00022461"/>
    </source>
</evidence>
<evidence type="ECO:0000256" key="7">
    <source>
        <dbReference type="ARBA" id="ARBA00023065"/>
    </source>
</evidence>
<evidence type="ECO:0000256" key="11">
    <source>
        <dbReference type="RuleBase" id="RU000679"/>
    </source>
</evidence>
<comment type="caution">
    <text evidence="12">The sequence shown here is derived from an EMBL/GenBank/DDBJ whole genome shotgun (WGS) entry which is preliminary data.</text>
</comment>
<evidence type="ECO:0000313" key="13">
    <source>
        <dbReference type="Proteomes" id="UP001519460"/>
    </source>
</evidence>
<comment type="similarity">
    <text evidence="11">Belongs to the amiloride-sensitive sodium channel (TC 1.A.6) family.</text>
</comment>
<dbReference type="GO" id="GO:0005272">
    <property type="term" value="F:sodium channel activity"/>
    <property type="evidence" value="ECO:0007669"/>
    <property type="project" value="UniProtKB-KW"/>
</dbReference>
<dbReference type="PANTHER" id="PTHR11690">
    <property type="entry name" value="AMILORIDE-SENSITIVE SODIUM CHANNEL-RELATED"/>
    <property type="match status" value="1"/>
</dbReference>
<dbReference type="Proteomes" id="UP001519460">
    <property type="component" value="Unassembled WGS sequence"/>
</dbReference>
<proteinExistence type="inferred from homology"/>
<sequence>MTGATTYQLIRLTKTFFSWPVKTSVNLAFSPLQLPAITICNTNPIRQSRINTLHCDLQSVLRVDDKYKSPECRERKYEMEKNLTALCSQFYWFCTGKDTEDVDEFSARKKQIQLEIAKENRKTMEEAGHQIADMVLGCSMEGVLCSSRNFVLDWNMEYGNCYTLNTTTFTIFDSGPPSGLDVIMNLEIEESLQSFKTGYGMRVVVHEPGTRPFPSSEGMTISAAVETHFGLRLEEITRLGGLYGDCRNDISEFDTGSYLKYSIKSVLEREVCSRLNNATDTERCIEEKKNRSLEERETSFLRLRVYFETLNFEQIMQEPFYDAERFLSDIGGTLGLWIGASLLGLGELVEIFCFSVLAVFRRVKGHGFFLWSRSSPQDTGNNNHTHGSIGGSTLNGSGKISTTDLFEITA</sequence>
<keyword evidence="6" id="KW-0915">Sodium</keyword>
<evidence type="ECO:0000256" key="5">
    <source>
        <dbReference type="ARBA" id="ARBA00022989"/>
    </source>
</evidence>
<dbReference type="EMBL" id="JACVVK020000078">
    <property type="protein sequence ID" value="KAK7495033.1"/>
    <property type="molecule type" value="Genomic_DNA"/>
</dbReference>
<comment type="subcellular location">
    <subcellularLocation>
        <location evidence="1">Membrane</location>
        <topology evidence="1">Multi-pass membrane protein</topology>
    </subcellularLocation>
</comment>
<name>A0ABD0L6Y0_9CAEN</name>